<organism evidence="2 3">
    <name type="scientific">Neobacillus thermocopriae</name>
    <dbReference type="NCBI Taxonomy" id="1215031"/>
    <lineage>
        <taxon>Bacteria</taxon>
        <taxon>Bacillati</taxon>
        <taxon>Bacillota</taxon>
        <taxon>Bacilli</taxon>
        <taxon>Bacillales</taxon>
        <taxon>Bacillaceae</taxon>
        <taxon>Neobacillus</taxon>
    </lineage>
</organism>
<evidence type="ECO:0000313" key="3">
    <source>
        <dbReference type="Proteomes" id="UP000481621"/>
    </source>
</evidence>
<feature type="transmembrane region" description="Helical" evidence="1">
    <location>
        <begin position="87"/>
        <end position="108"/>
    </location>
</feature>
<evidence type="ECO:0000256" key="1">
    <source>
        <dbReference type="SAM" id="Phobius"/>
    </source>
</evidence>
<accession>A0A6B3TSN8</accession>
<keyword evidence="3" id="KW-1185">Reference proteome</keyword>
<dbReference type="RefSeq" id="WP_163251243.1">
    <property type="nucleotide sequence ID" value="NZ_JAAIUV010000009.1"/>
</dbReference>
<protein>
    <recommendedName>
        <fullName evidence="4">DUF2269 family protein</fullName>
    </recommendedName>
</protein>
<dbReference type="Proteomes" id="UP000481621">
    <property type="component" value="Unassembled WGS sequence"/>
</dbReference>
<keyword evidence="1" id="KW-1133">Transmembrane helix</keyword>
<dbReference type="EMBL" id="JAAIUV010000009">
    <property type="protein sequence ID" value="NEX78727.1"/>
    <property type="molecule type" value="Genomic_DNA"/>
</dbReference>
<evidence type="ECO:0008006" key="4">
    <source>
        <dbReference type="Google" id="ProtNLM"/>
    </source>
</evidence>
<feature type="transmembrane region" description="Helical" evidence="1">
    <location>
        <begin position="61"/>
        <end position="80"/>
    </location>
</feature>
<evidence type="ECO:0000313" key="2">
    <source>
        <dbReference type="EMBL" id="NEX78727.1"/>
    </source>
</evidence>
<feature type="transmembrane region" description="Helical" evidence="1">
    <location>
        <begin position="12"/>
        <end position="38"/>
    </location>
</feature>
<comment type="caution">
    <text evidence="2">The sequence shown here is derived from an EMBL/GenBank/DDBJ whole genome shotgun (WGS) entry which is preliminary data.</text>
</comment>
<keyword evidence="1" id="KW-0472">Membrane</keyword>
<feature type="transmembrane region" description="Helical" evidence="1">
    <location>
        <begin position="136"/>
        <end position="159"/>
    </location>
</feature>
<sequence>MTYRLNQKKKSILVAIHVLAVASWIGGTLAMLLLAIYLQSGANGEQLLYTMASMEVIDENLLKYPALLSLITGIMLSVWTQWGLTKYYWVIIKLVLTILTILIGIFFLNKWTASLGILIEDMGFIALKNEEFQHTWTQIVTTSSFNILCLAFMTFITYLKPFGKVKKK</sequence>
<keyword evidence="1" id="KW-0812">Transmembrane</keyword>
<name>A0A6B3TSN8_9BACI</name>
<gene>
    <name evidence="2" type="ORF">G4Z05_07500</name>
</gene>
<dbReference type="AlphaFoldDB" id="A0A6B3TSN8"/>
<reference evidence="2" key="1">
    <citation type="submission" date="2020-02" db="EMBL/GenBank/DDBJ databases">
        <title>Bacillus sedimentmangrovi sp. nov., isolated from sediment of the mangrove ecosystem.</title>
        <authorList>
            <person name="Liu G."/>
        </authorList>
    </citation>
    <scope>NUCLEOTIDE SEQUENCE [LARGE SCALE GENOMIC DNA]</scope>
    <source>
        <strain evidence="2">SgZ-7</strain>
    </source>
</reference>
<proteinExistence type="predicted"/>